<dbReference type="HOGENOM" id="CLU_204266_0_0_1"/>
<feature type="non-terminal residue" evidence="1">
    <location>
        <position position="72"/>
    </location>
</feature>
<dbReference type="OMA" id="HIPYPNV"/>
<dbReference type="KEGG" id="psq:PUNSTDRAFT_40742"/>
<proteinExistence type="predicted"/>
<sequence>FSWWLEARSGYRLVFPDTSNTRYGSYGDGAGFCLWKRHTISTVLDELRDTKGSRTFTNLEKNVYYALQDVPT</sequence>
<dbReference type="AlphaFoldDB" id="R7S1Z5"/>
<dbReference type="EMBL" id="JH687693">
    <property type="protein sequence ID" value="EIN03261.1"/>
    <property type="molecule type" value="Genomic_DNA"/>
</dbReference>
<evidence type="ECO:0000313" key="2">
    <source>
        <dbReference type="Proteomes" id="UP000054196"/>
    </source>
</evidence>
<dbReference type="RefSeq" id="XP_007389509.1">
    <property type="nucleotide sequence ID" value="XM_007389447.1"/>
</dbReference>
<reference evidence="2" key="1">
    <citation type="journal article" date="2012" name="Science">
        <title>The Paleozoic origin of enzymatic lignin decomposition reconstructed from 31 fungal genomes.</title>
        <authorList>
            <person name="Floudas D."/>
            <person name="Binder M."/>
            <person name="Riley R."/>
            <person name="Barry K."/>
            <person name="Blanchette R.A."/>
            <person name="Henrissat B."/>
            <person name="Martinez A.T."/>
            <person name="Otillar R."/>
            <person name="Spatafora J.W."/>
            <person name="Yadav J.S."/>
            <person name="Aerts A."/>
            <person name="Benoit I."/>
            <person name="Boyd A."/>
            <person name="Carlson A."/>
            <person name="Copeland A."/>
            <person name="Coutinho P.M."/>
            <person name="de Vries R.P."/>
            <person name="Ferreira P."/>
            <person name="Findley K."/>
            <person name="Foster B."/>
            <person name="Gaskell J."/>
            <person name="Glotzer D."/>
            <person name="Gorecki P."/>
            <person name="Heitman J."/>
            <person name="Hesse C."/>
            <person name="Hori C."/>
            <person name="Igarashi K."/>
            <person name="Jurgens J.A."/>
            <person name="Kallen N."/>
            <person name="Kersten P."/>
            <person name="Kohler A."/>
            <person name="Kuees U."/>
            <person name="Kumar T.K.A."/>
            <person name="Kuo A."/>
            <person name="LaButti K."/>
            <person name="Larrondo L.F."/>
            <person name="Lindquist E."/>
            <person name="Ling A."/>
            <person name="Lombard V."/>
            <person name="Lucas S."/>
            <person name="Lundell T."/>
            <person name="Martin R."/>
            <person name="McLaughlin D.J."/>
            <person name="Morgenstern I."/>
            <person name="Morin E."/>
            <person name="Murat C."/>
            <person name="Nagy L.G."/>
            <person name="Nolan M."/>
            <person name="Ohm R.A."/>
            <person name="Patyshakuliyeva A."/>
            <person name="Rokas A."/>
            <person name="Ruiz-Duenas F.J."/>
            <person name="Sabat G."/>
            <person name="Salamov A."/>
            <person name="Samejima M."/>
            <person name="Schmutz J."/>
            <person name="Slot J.C."/>
            <person name="St John F."/>
            <person name="Stenlid J."/>
            <person name="Sun H."/>
            <person name="Sun S."/>
            <person name="Syed K."/>
            <person name="Tsang A."/>
            <person name="Wiebenga A."/>
            <person name="Young D."/>
            <person name="Pisabarro A."/>
            <person name="Eastwood D.C."/>
            <person name="Martin F."/>
            <person name="Cullen D."/>
            <person name="Grigoriev I.V."/>
            <person name="Hibbett D.S."/>
        </authorList>
    </citation>
    <scope>NUCLEOTIDE SEQUENCE [LARGE SCALE GENOMIC DNA]</scope>
    <source>
        <strain evidence="2">HHB-11173 SS5</strain>
    </source>
</reference>
<name>R7S1Z5_PUNST</name>
<protein>
    <submittedName>
        <fullName evidence="1">Uncharacterized protein</fullName>
    </submittedName>
</protein>
<organism evidence="1 2">
    <name type="scientific">Punctularia strigosozonata (strain HHB-11173)</name>
    <name type="common">White-rot fungus</name>
    <dbReference type="NCBI Taxonomy" id="741275"/>
    <lineage>
        <taxon>Eukaryota</taxon>
        <taxon>Fungi</taxon>
        <taxon>Dikarya</taxon>
        <taxon>Basidiomycota</taxon>
        <taxon>Agaricomycotina</taxon>
        <taxon>Agaricomycetes</taxon>
        <taxon>Corticiales</taxon>
        <taxon>Punctulariaceae</taxon>
        <taxon>Punctularia</taxon>
    </lineage>
</organism>
<keyword evidence="2" id="KW-1185">Reference proteome</keyword>
<accession>R7S1Z5</accession>
<dbReference type="GeneID" id="18882365"/>
<evidence type="ECO:0000313" key="1">
    <source>
        <dbReference type="EMBL" id="EIN03261.1"/>
    </source>
</evidence>
<dbReference type="OrthoDB" id="3052721at2759"/>
<dbReference type="Proteomes" id="UP000054196">
    <property type="component" value="Unassembled WGS sequence"/>
</dbReference>
<feature type="non-terminal residue" evidence="1">
    <location>
        <position position="1"/>
    </location>
</feature>
<gene>
    <name evidence="1" type="ORF">PUNSTDRAFT_40742</name>
</gene>